<evidence type="ECO:0000313" key="2">
    <source>
        <dbReference type="EMBL" id="XBJ28415.1"/>
    </source>
</evidence>
<reference evidence="2" key="1">
    <citation type="submission" date="2024-05" db="EMBL/GenBank/DDBJ databases">
        <title>Campylobacter coli isolated from environmental waters in Slovenia.</title>
        <authorList>
            <person name="Zautner A.E."/>
            <person name="Bunk B."/>
            <person name="Riedel T."/>
            <person name="Sproeer C."/>
        </authorList>
    </citation>
    <scope>NUCLEOTIDE SEQUENCE</scope>
    <source>
        <strain evidence="2">CCS1377</strain>
    </source>
</reference>
<organism evidence="2">
    <name type="scientific">Campylobacter sp. CCS1377</name>
    <dbReference type="NCBI Taxonomy" id="3158229"/>
    <lineage>
        <taxon>Bacteria</taxon>
        <taxon>Pseudomonadati</taxon>
        <taxon>Campylobacterota</taxon>
        <taxon>Epsilonproteobacteria</taxon>
        <taxon>Campylobacterales</taxon>
        <taxon>Campylobacteraceae</taxon>
        <taxon>Campylobacter</taxon>
    </lineage>
</organism>
<dbReference type="RefSeq" id="WP_134238672.1">
    <property type="nucleotide sequence ID" value="NZ_CP155620.1"/>
</dbReference>
<dbReference type="InterPro" id="IPR038733">
    <property type="entry name" value="Predicted_DNA_bind_prot_RHH"/>
</dbReference>
<evidence type="ECO:0000259" key="1">
    <source>
        <dbReference type="Pfam" id="PF12651"/>
    </source>
</evidence>
<dbReference type="GO" id="GO:0006355">
    <property type="term" value="P:regulation of DNA-templated transcription"/>
    <property type="evidence" value="ECO:0007669"/>
    <property type="project" value="InterPro"/>
</dbReference>
<dbReference type="EMBL" id="CP155620">
    <property type="protein sequence ID" value="XBJ28415.1"/>
    <property type="molecule type" value="Genomic_DNA"/>
</dbReference>
<feature type="domain" description="Predicted DNA-binding protein ribbon-helix-helix" evidence="1">
    <location>
        <begin position="9"/>
        <end position="48"/>
    </location>
</feature>
<dbReference type="SUPFAM" id="SSF47598">
    <property type="entry name" value="Ribbon-helix-helix"/>
    <property type="match status" value="1"/>
</dbReference>
<proteinExistence type="predicted"/>
<sequence>MKSKEEFKSYSLKLPTKLKNRLDQISKNLSKPKSIIIREAIETYLNEFEDFDFAIEALEELKDGNYTEASKKIDKVIAHLKK</sequence>
<dbReference type="Gene3D" id="1.10.1220.10">
    <property type="entry name" value="Met repressor-like"/>
    <property type="match status" value="1"/>
</dbReference>
<dbReference type="CDD" id="cd22233">
    <property type="entry name" value="RHH_CopAso-like"/>
    <property type="match status" value="1"/>
</dbReference>
<dbReference type="AlphaFoldDB" id="A0AAU7E3G5"/>
<dbReference type="InterPro" id="IPR010985">
    <property type="entry name" value="Ribbon_hlx_hlx"/>
</dbReference>
<name>A0AAU7E3G5_9BACT</name>
<dbReference type="Pfam" id="PF12651">
    <property type="entry name" value="RHH_3"/>
    <property type="match status" value="1"/>
</dbReference>
<protein>
    <submittedName>
        <fullName evidence="2">Ribbon-helix-helix domain-containing protein</fullName>
    </submittedName>
</protein>
<dbReference type="InterPro" id="IPR013321">
    <property type="entry name" value="Arc_rbn_hlx_hlx"/>
</dbReference>
<gene>
    <name evidence="2" type="ORF">AAH949_04740</name>
</gene>
<accession>A0AAU7E3G5</accession>